<evidence type="ECO:0000259" key="3">
    <source>
        <dbReference type="PROSITE" id="PS50887"/>
    </source>
</evidence>
<reference evidence="4 5" key="1">
    <citation type="submission" date="2021-07" db="EMBL/GenBank/DDBJ databases">
        <title>Alteriqipengyuania abyssalis NZ-12B nov, sp.nov isolated from deep sea sponge in pacific ocean.</title>
        <authorList>
            <person name="Tareen S."/>
            <person name="Wink J."/>
        </authorList>
    </citation>
    <scope>NUCLEOTIDE SEQUENCE [LARGE SCALE GENOMIC DNA]</scope>
    <source>
        <strain evidence="4 5">NZ-12B</strain>
    </source>
</reference>
<dbReference type="PANTHER" id="PTHR44757">
    <property type="entry name" value="DIGUANYLATE CYCLASE DGCP"/>
    <property type="match status" value="1"/>
</dbReference>
<feature type="domain" description="PAC" evidence="2">
    <location>
        <begin position="261"/>
        <end position="312"/>
    </location>
</feature>
<dbReference type="CDD" id="cd01949">
    <property type="entry name" value="GGDEF"/>
    <property type="match status" value="1"/>
</dbReference>
<dbReference type="InterPro" id="IPR035965">
    <property type="entry name" value="PAS-like_dom_sf"/>
</dbReference>
<dbReference type="Gene3D" id="3.30.450.40">
    <property type="match status" value="1"/>
</dbReference>
<dbReference type="SMART" id="SM00267">
    <property type="entry name" value="GGDEF"/>
    <property type="match status" value="1"/>
</dbReference>
<dbReference type="SUPFAM" id="SSF55073">
    <property type="entry name" value="Nucleotide cyclase"/>
    <property type="match status" value="1"/>
</dbReference>
<dbReference type="EMBL" id="JAHWXP010000004">
    <property type="protein sequence ID" value="MBY8338233.1"/>
    <property type="molecule type" value="Genomic_DNA"/>
</dbReference>
<keyword evidence="4" id="KW-0548">Nucleotidyltransferase</keyword>
<keyword evidence="5" id="KW-1185">Reference proteome</keyword>
<dbReference type="Pfam" id="PF00990">
    <property type="entry name" value="GGDEF"/>
    <property type="match status" value="1"/>
</dbReference>
<dbReference type="SUPFAM" id="SSF55785">
    <property type="entry name" value="PYP-like sensor domain (PAS domain)"/>
    <property type="match status" value="1"/>
</dbReference>
<dbReference type="InterPro" id="IPR003018">
    <property type="entry name" value="GAF"/>
</dbReference>
<name>A0ABS7PGN9_9SPHN</name>
<dbReference type="InterPro" id="IPR029016">
    <property type="entry name" value="GAF-like_dom_sf"/>
</dbReference>
<keyword evidence="1" id="KW-0175">Coiled coil</keyword>
<dbReference type="Gene3D" id="3.30.450.20">
    <property type="entry name" value="PAS domain"/>
    <property type="match status" value="1"/>
</dbReference>
<dbReference type="Gene3D" id="3.30.70.270">
    <property type="match status" value="1"/>
</dbReference>
<protein>
    <submittedName>
        <fullName evidence="4">Diguanylate cyclase</fullName>
        <ecNumber evidence="4">2.7.7.65</ecNumber>
    </submittedName>
</protein>
<dbReference type="PROSITE" id="PS50113">
    <property type="entry name" value="PAC"/>
    <property type="match status" value="1"/>
</dbReference>
<dbReference type="InterPro" id="IPR043128">
    <property type="entry name" value="Rev_trsase/Diguanyl_cyclase"/>
</dbReference>
<dbReference type="EC" id="2.7.7.65" evidence="4"/>
<evidence type="ECO:0000313" key="4">
    <source>
        <dbReference type="EMBL" id="MBY8338233.1"/>
    </source>
</evidence>
<dbReference type="InterPro" id="IPR029787">
    <property type="entry name" value="Nucleotide_cyclase"/>
</dbReference>
<evidence type="ECO:0000256" key="1">
    <source>
        <dbReference type="SAM" id="Coils"/>
    </source>
</evidence>
<gene>
    <name evidence="4" type="ORF">KYN89_14375</name>
</gene>
<dbReference type="SUPFAM" id="SSF55781">
    <property type="entry name" value="GAF domain-like"/>
    <property type="match status" value="1"/>
</dbReference>
<dbReference type="NCBIfam" id="TIGR00254">
    <property type="entry name" value="GGDEF"/>
    <property type="match status" value="1"/>
</dbReference>
<dbReference type="InterPro" id="IPR000700">
    <property type="entry name" value="PAS-assoc_C"/>
</dbReference>
<keyword evidence="4" id="KW-0808">Transferase</keyword>
<dbReference type="RefSeq" id="WP_222825721.1">
    <property type="nucleotide sequence ID" value="NZ_JAHWXP010000004.1"/>
</dbReference>
<dbReference type="InterPro" id="IPR052155">
    <property type="entry name" value="Biofilm_reg_signaling"/>
</dbReference>
<dbReference type="InterPro" id="IPR000160">
    <property type="entry name" value="GGDEF_dom"/>
</dbReference>
<dbReference type="PANTHER" id="PTHR44757:SF2">
    <property type="entry name" value="BIOFILM ARCHITECTURE MAINTENANCE PROTEIN MBAA"/>
    <property type="match status" value="1"/>
</dbReference>
<dbReference type="PROSITE" id="PS50887">
    <property type="entry name" value="GGDEF"/>
    <property type="match status" value="1"/>
</dbReference>
<proteinExistence type="predicted"/>
<sequence length="494" mass="55504">MSEENISVEAIRHRTLAAMEILDTEAEGEFDAMVMAARRIFGSRTAYISLIDGDRQWFKAREGFPPSQVARECSICATAVDENREIVVENLQEHPVYGQMPEIAAMPHFQFFVTIPLMGPPMDGVSVPIGTLCVIDDRPWVASREELDELRRLARVVESLFQTRLDAKLAEQALEERRQLIDELRRVQRQFELAEEMAQIGHWRMDLATEELFWSPQTIAIHGIDNPTQAHLQGGLDYFPPYERPRIADAVEECAKHGTPYDLELDFRDAKGVFKRVRAIGEQEIADGKPVGIMGVFQDITERYHLETRLRAAAHVDELTGLPNRARLNQYLDSTIDTMHKAGRRMALLLIDLDHFKDINDRLGHEAGDRVLKGVAAQLVSEPFAGQMAARLGGDEFVLVIENEQLLADLPATLELLLGKLRFEVGREDETILVSATIGATWLTGCNNDRSQLLRCADYALYQAKRTERGTASICPDAIAGEHIRAAPQLRAVS</sequence>
<evidence type="ECO:0000259" key="2">
    <source>
        <dbReference type="PROSITE" id="PS50113"/>
    </source>
</evidence>
<comment type="caution">
    <text evidence="4">The sequence shown here is derived from an EMBL/GenBank/DDBJ whole genome shotgun (WGS) entry which is preliminary data.</text>
</comment>
<evidence type="ECO:0000313" key="5">
    <source>
        <dbReference type="Proteomes" id="UP000759298"/>
    </source>
</evidence>
<dbReference type="Pfam" id="PF13185">
    <property type="entry name" value="GAF_2"/>
    <property type="match status" value="1"/>
</dbReference>
<dbReference type="Proteomes" id="UP000759298">
    <property type="component" value="Unassembled WGS sequence"/>
</dbReference>
<accession>A0ABS7PGN9</accession>
<dbReference type="GO" id="GO:0052621">
    <property type="term" value="F:diguanylate cyclase activity"/>
    <property type="evidence" value="ECO:0007669"/>
    <property type="project" value="UniProtKB-EC"/>
</dbReference>
<organism evidence="4 5">
    <name type="scientific">Alteriqipengyuania abyssalis</name>
    <dbReference type="NCBI Taxonomy" id="2860200"/>
    <lineage>
        <taxon>Bacteria</taxon>
        <taxon>Pseudomonadati</taxon>
        <taxon>Pseudomonadota</taxon>
        <taxon>Alphaproteobacteria</taxon>
        <taxon>Sphingomonadales</taxon>
        <taxon>Erythrobacteraceae</taxon>
        <taxon>Alteriqipengyuania</taxon>
    </lineage>
</organism>
<feature type="coiled-coil region" evidence="1">
    <location>
        <begin position="167"/>
        <end position="197"/>
    </location>
</feature>
<feature type="domain" description="GGDEF" evidence="3">
    <location>
        <begin position="344"/>
        <end position="477"/>
    </location>
</feature>